<dbReference type="InterPro" id="IPR036661">
    <property type="entry name" value="Luciferase-like_sf"/>
</dbReference>
<gene>
    <name evidence="2" type="ORF">BFC18_11220</name>
</gene>
<dbReference type="Gene3D" id="3.20.20.30">
    <property type="entry name" value="Luciferase-like domain"/>
    <property type="match status" value="1"/>
</dbReference>
<protein>
    <recommendedName>
        <fullName evidence="1">SnoaL-like domain-containing protein</fullName>
    </recommendedName>
</protein>
<sequence>MLGLSTGDRPVEYPAFGVDFETRGARYRESVALINELHQKRFPRVQSGWQMGFDAPAMVSELHAPWVVLPDVPPPDNLQEALEELYCRYAFSVDQNDMMLLKSSYSEDIAGGFAPVGNLSGREQVIGTLKNFRHLAPYWQHFAEVVRFEEEPDGQHVKLIVARIIPERPVDEAGNTVYGAHYQLRARKTSTGQWQFCWTDYRPGWFTEHSLPEFDIGNATA</sequence>
<reference evidence="2 3" key="1">
    <citation type="submission" date="2016-08" db="EMBL/GenBank/DDBJ databases">
        <authorList>
            <person name="Seilhamer J.J."/>
        </authorList>
    </citation>
    <scope>NUCLEOTIDE SEQUENCE [LARGE SCALE GENOMIC DNA]</scope>
    <source>
        <strain evidence="2 3">KCTC 42603</strain>
    </source>
</reference>
<organism evidence="2 3">
    <name type="scientific">Alteromonas confluentis</name>
    <dbReference type="NCBI Taxonomy" id="1656094"/>
    <lineage>
        <taxon>Bacteria</taxon>
        <taxon>Pseudomonadati</taxon>
        <taxon>Pseudomonadota</taxon>
        <taxon>Gammaproteobacteria</taxon>
        <taxon>Alteromonadales</taxon>
        <taxon>Alteromonadaceae</taxon>
        <taxon>Alteromonas/Salinimonas group</taxon>
        <taxon>Alteromonas</taxon>
    </lineage>
</organism>
<accession>A0A1E7ZBW2</accession>
<dbReference type="Proteomes" id="UP000175691">
    <property type="component" value="Unassembled WGS sequence"/>
</dbReference>
<name>A0A1E7ZBW2_9ALTE</name>
<evidence type="ECO:0000313" key="2">
    <source>
        <dbReference type="EMBL" id="OFC70997.1"/>
    </source>
</evidence>
<dbReference type="InterPro" id="IPR032710">
    <property type="entry name" value="NTF2-like_dom_sf"/>
</dbReference>
<dbReference type="AlphaFoldDB" id="A0A1E7ZBW2"/>
<comment type="caution">
    <text evidence="2">The sequence shown here is derived from an EMBL/GenBank/DDBJ whole genome shotgun (WGS) entry which is preliminary data.</text>
</comment>
<keyword evidence="3" id="KW-1185">Reference proteome</keyword>
<evidence type="ECO:0000259" key="1">
    <source>
        <dbReference type="Pfam" id="PF13577"/>
    </source>
</evidence>
<dbReference type="SUPFAM" id="SSF51679">
    <property type="entry name" value="Bacterial luciferase-like"/>
    <property type="match status" value="1"/>
</dbReference>
<proteinExistence type="predicted"/>
<dbReference type="EMBL" id="MDHN01000021">
    <property type="protein sequence ID" value="OFC70997.1"/>
    <property type="molecule type" value="Genomic_DNA"/>
</dbReference>
<dbReference type="SUPFAM" id="SSF54427">
    <property type="entry name" value="NTF2-like"/>
    <property type="match status" value="1"/>
</dbReference>
<dbReference type="Gene3D" id="3.10.450.50">
    <property type="match status" value="1"/>
</dbReference>
<evidence type="ECO:0000313" key="3">
    <source>
        <dbReference type="Proteomes" id="UP000175691"/>
    </source>
</evidence>
<dbReference type="GO" id="GO:0016705">
    <property type="term" value="F:oxidoreductase activity, acting on paired donors, with incorporation or reduction of molecular oxygen"/>
    <property type="evidence" value="ECO:0007669"/>
    <property type="project" value="InterPro"/>
</dbReference>
<dbReference type="Pfam" id="PF13577">
    <property type="entry name" value="SnoaL_4"/>
    <property type="match status" value="1"/>
</dbReference>
<feature type="domain" description="SnoaL-like" evidence="1">
    <location>
        <begin position="79"/>
        <end position="197"/>
    </location>
</feature>
<dbReference type="STRING" id="1656094.BFC18_11220"/>
<dbReference type="InterPro" id="IPR037401">
    <property type="entry name" value="SnoaL-like"/>
</dbReference>